<keyword evidence="3" id="KW-0238">DNA-binding</keyword>
<dbReference type="EMBL" id="JOKH01000005">
    <property type="protein sequence ID" value="KEQ16549.1"/>
    <property type="molecule type" value="Genomic_DNA"/>
</dbReference>
<evidence type="ECO:0000256" key="2">
    <source>
        <dbReference type="ARBA" id="ARBA00023015"/>
    </source>
</evidence>
<dbReference type="SUPFAM" id="SSF46785">
    <property type="entry name" value="Winged helix' DNA-binding domain"/>
    <property type="match status" value="1"/>
</dbReference>
<dbReference type="STRING" id="1137799.GZ78_22170"/>
<evidence type="ECO:0000313" key="7">
    <source>
        <dbReference type="Proteomes" id="UP000028073"/>
    </source>
</evidence>
<comment type="caution">
    <text evidence="6">The sequence shown here is derived from an EMBL/GenBank/DDBJ whole genome shotgun (WGS) entry which is preliminary data.</text>
</comment>
<dbReference type="InterPro" id="IPR058163">
    <property type="entry name" value="LysR-type_TF_proteobact-type"/>
</dbReference>
<keyword evidence="7" id="KW-1185">Reference proteome</keyword>
<dbReference type="Pfam" id="PF03466">
    <property type="entry name" value="LysR_substrate"/>
    <property type="match status" value="1"/>
</dbReference>
<evidence type="ECO:0000256" key="3">
    <source>
        <dbReference type="ARBA" id="ARBA00023125"/>
    </source>
</evidence>
<dbReference type="AlphaFoldDB" id="A0A081NDM6"/>
<dbReference type="PROSITE" id="PS50931">
    <property type="entry name" value="HTH_LYSR"/>
    <property type="match status" value="1"/>
</dbReference>
<dbReference type="FunFam" id="1.10.10.10:FF:000001">
    <property type="entry name" value="LysR family transcriptional regulator"/>
    <property type="match status" value="1"/>
</dbReference>
<keyword evidence="4" id="KW-0804">Transcription</keyword>
<organism evidence="6 7">
    <name type="scientific">Endozoicomonas numazuensis</name>
    <dbReference type="NCBI Taxonomy" id="1137799"/>
    <lineage>
        <taxon>Bacteria</taxon>
        <taxon>Pseudomonadati</taxon>
        <taxon>Pseudomonadota</taxon>
        <taxon>Gammaproteobacteria</taxon>
        <taxon>Oceanospirillales</taxon>
        <taxon>Endozoicomonadaceae</taxon>
        <taxon>Endozoicomonas</taxon>
    </lineage>
</organism>
<accession>A0A081NDM6</accession>
<dbReference type="Gene3D" id="3.40.190.290">
    <property type="match status" value="1"/>
</dbReference>
<protein>
    <recommendedName>
        <fullName evidence="5">HTH lysR-type domain-containing protein</fullName>
    </recommendedName>
</protein>
<reference evidence="6 7" key="1">
    <citation type="submission" date="2014-06" db="EMBL/GenBank/DDBJ databases">
        <title>Whole Genome Sequences of Three Symbiotic Endozoicomonas Bacteria.</title>
        <authorList>
            <person name="Neave M.J."/>
            <person name="Apprill A."/>
            <person name="Voolstra C.R."/>
        </authorList>
    </citation>
    <scope>NUCLEOTIDE SEQUENCE [LARGE SCALE GENOMIC DNA]</scope>
    <source>
        <strain evidence="6 7">DSM 25634</strain>
    </source>
</reference>
<sequence>MKHLNATAIFQKVAQLGSFSQAANALGIAKSSVSRAIVHLEKECGVALLYRNSRRFSLTEEGARLLSHCDVIVSEYETAMAEINQVANQARGLVRVSIPTAIGQTMIAPELPSFLAQHPELSIDMDLSHTSISQLESGIDLAIIFGSLPDSGMVATKLADISVMTCASPEYLEKKGIPAHPQDLADHELLLMNLPNVQKQSHWLFNDNAGQSHLVPVSGKLTLNDTIALKNVMLNHGGIVALPPYVIADELAQGKVVRVLANYELPRTPLFAVFHDRARTPPKVRMFLDFIKQQVHQSLINPEEVA</sequence>
<dbReference type="RefSeq" id="WP_152558855.1">
    <property type="nucleotide sequence ID" value="NZ_JOKH01000005.1"/>
</dbReference>
<evidence type="ECO:0000256" key="4">
    <source>
        <dbReference type="ARBA" id="ARBA00023163"/>
    </source>
</evidence>
<evidence type="ECO:0000256" key="1">
    <source>
        <dbReference type="ARBA" id="ARBA00009437"/>
    </source>
</evidence>
<dbReference type="InterPro" id="IPR000847">
    <property type="entry name" value="LysR_HTH_N"/>
</dbReference>
<name>A0A081NDM6_9GAMM</name>
<proteinExistence type="inferred from homology"/>
<dbReference type="InterPro" id="IPR036390">
    <property type="entry name" value="WH_DNA-bd_sf"/>
</dbReference>
<dbReference type="CDD" id="cd08422">
    <property type="entry name" value="PBP2_CrgA_like"/>
    <property type="match status" value="1"/>
</dbReference>
<dbReference type="Gene3D" id="1.10.10.10">
    <property type="entry name" value="Winged helix-like DNA-binding domain superfamily/Winged helix DNA-binding domain"/>
    <property type="match status" value="1"/>
</dbReference>
<evidence type="ECO:0000313" key="6">
    <source>
        <dbReference type="EMBL" id="KEQ16549.1"/>
    </source>
</evidence>
<feature type="domain" description="HTH lysR-type" evidence="5">
    <location>
        <begin position="1"/>
        <end position="59"/>
    </location>
</feature>
<dbReference type="Pfam" id="PF00126">
    <property type="entry name" value="HTH_1"/>
    <property type="match status" value="1"/>
</dbReference>
<comment type="similarity">
    <text evidence="1">Belongs to the LysR transcriptional regulatory family.</text>
</comment>
<keyword evidence="2" id="KW-0805">Transcription regulation</keyword>
<dbReference type="InterPro" id="IPR005119">
    <property type="entry name" value="LysR_subst-bd"/>
</dbReference>
<dbReference type="GO" id="GO:0003700">
    <property type="term" value="F:DNA-binding transcription factor activity"/>
    <property type="evidence" value="ECO:0007669"/>
    <property type="project" value="InterPro"/>
</dbReference>
<dbReference type="PANTHER" id="PTHR30537">
    <property type="entry name" value="HTH-TYPE TRANSCRIPTIONAL REGULATOR"/>
    <property type="match status" value="1"/>
</dbReference>
<evidence type="ECO:0000259" key="5">
    <source>
        <dbReference type="PROSITE" id="PS50931"/>
    </source>
</evidence>
<dbReference type="SUPFAM" id="SSF53850">
    <property type="entry name" value="Periplasmic binding protein-like II"/>
    <property type="match status" value="1"/>
</dbReference>
<gene>
    <name evidence="6" type="ORF">GZ78_22170</name>
</gene>
<dbReference type="OrthoDB" id="9815676at2"/>
<dbReference type="PANTHER" id="PTHR30537:SF5">
    <property type="entry name" value="HTH-TYPE TRANSCRIPTIONAL ACTIVATOR TTDR-RELATED"/>
    <property type="match status" value="1"/>
</dbReference>
<dbReference type="Proteomes" id="UP000028073">
    <property type="component" value="Unassembled WGS sequence"/>
</dbReference>
<dbReference type="GO" id="GO:0003677">
    <property type="term" value="F:DNA binding"/>
    <property type="evidence" value="ECO:0007669"/>
    <property type="project" value="UniProtKB-KW"/>
</dbReference>
<dbReference type="InterPro" id="IPR036388">
    <property type="entry name" value="WH-like_DNA-bd_sf"/>
</dbReference>
<dbReference type="eggNOG" id="COG0583">
    <property type="taxonomic scope" value="Bacteria"/>
</dbReference>